<dbReference type="HOGENOM" id="CLU_886943_0_0_1"/>
<sequence length="314" mass="33409">MSARPEEAGPAADLLFDAFQFVFSPAGFASLGGVVVLAFLWDLVTASDGRNLLGQKEATSISLLGQEYNVRDIDRESRFVLQFSATTDGFYESPNGGTEKVQAGVQYVEEFDRLSSCVALSRSIQSRFGKDKVRFKTFEGRFDMPLSGGRGREKKGRRDERGGGGGGGGGGADADEEGTTVRPNGDWIERTASSSKELPPIGRTEKSPEAPVGGSESDAGLSQEPIDKAWREYMDSMKLTSKKGLENVEIRYITGENACRLCNGKGIVGKCSTTSSAKAEDAVEGKSTGCETCGGKGVVPCSWCGGTGMRAESR</sequence>
<protein>
    <submittedName>
        <fullName evidence="3 4">Uncharacterized protein</fullName>
    </submittedName>
</protein>
<organism evidence="3">
    <name type="scientific">Guillardia theta (strain CCMP2712)</name>
    <name type="common">Cryptophyte</name>
    <dbReference type="NCBI Taxonomy" id="905079"/>
    <lineage>
        <taxon>Eukaryota</taxon>
        <taxon>Cryptophyceae</taxon>
        <taxon>Pyrenomonadales</taxon>
        <taxon>Geminigeraceae</taxon>
        <taxon>Guillardia</taxon>
    </lineage>
</organism>
<dbReference type="EMBL" id="JH992991">
    <property type="protein sequence ID" value="EKX47133.1"/>
    <property type="molecule type" value="Genomic_DNA"/>
</dbReference>
<evidence type="ECO:0000256" key="1">
    <source>
        <dbReference type="SAM" id="MobiDB-lite"/>
    </source>
</evidence>
<dbReference type="RefSeq" id="XP_005834113.1">
    <property type="nucleotide sequence ID" value="XM_005834056.1"/>
</dbReference>
<dbReference type="EnsemblProtists" id="EKX47133">
    <property type="protein sequence ID" value="EKX47133"/>
    <property type="gene ID" value="GUITHDRAFT_107044"/>
</dbReference>
<reference evidence="4" key="3">
    <citation type="submission" date="2015-06" db="UniProtKB">
        <authorList>
            <consortium name="EnsemblProtists"/>
        </authorList>
    </citation>
    <scope>IDENTIFICATION</scope>
</reference>
<keyword evidence="2" id="KW-0812">Transmembrane</keyword>
<evidence type="ECO:0000313" key="4">
    <source>
        <dbReference type="EnsemblProtists" id="EKX47133"/>
    </source>
</evidence>
<reference evidence="3 5" key="1">
    <citation type="journal article" date="2012" name="Nature">
        <title>Algal genomes reveal evolutionary mosaicism and the fate of nucleomorphs.</title>
        <authorList>
            <consortium name="DOE Joint Genome Institute"/>
            <person name="Curtis B.A."/>
            <person name="Tanifuji G."/>
            <person name="Burki F."/>
            <person name="Gruber A."/>
            <person name="Irimia M."/>
            <person name="Maruyama S."/>
            <person name="Arias M.C."/>
            <person name="Ball S.G."/>
            <person name="Gile G.H."/>
            <person name="Hirakawa Y."/>
            <person name="Hopkins J.F."/>
            <person name="Kuo A."/>
            <person name="Rensing S.A."/>
            <person name="Schmutz J."/>
            <person name="Symeonidi A."/>
            <person name="Elias M."/>
            <person name="Eveleigh R.J."/>
            <person name="Herman E.K."/>
            <person name="Klute M.J."/>
            <person name="Nakayama T."/>
            <person name="Obornik M."/>
            <person name="Reyes-Prieto A."/>
            <person name="Armbrust E.V."/>
            <person name="Aves S.J."/>
            <person name="Beiko R.G."/>
            <person name="Coutinho P."/>
            <person name="Dacks J.B."/>
            <person name="Durnford D.G."/>
            <person name="Fast N.M."/>
            <person name="Green B.R."/>
            <person name="Grisdale C.J."/>
            <person name="Hempel F."/>
            <person name="Henrissat B."/>
            <person name="Hoppner M.P."/>
            <person name="Ishida K."/>
            <person name="Kim E."/>
            <person name="Koreny L."/>
            <person name="Kroth P.G."/>
            <person name="Liu Y."/>
            <person name="Malik S.B."/>
            <person name="Maier U.G."/>
            <person name="McRose D."/>
            <person name="Mock T."/>
            <person name="Neilson J.A."/>
            <person name="Onodera N.T."/>
            <person name="Poole A.M."/>
            <person name="Pritham E.J."/>
            <person name="Richards T.A."/>
            <person name="Rocap G."/>
            <person name="Roy S.W."/>
            <person name="Sarai C."/>
            <person name="Schaack S."/>
            <person name="Shirato S."/>
            <person name="Slamovits C.H."/>
            <person name="Spencer D.F."/>
            <person name="Suzuki S."/>
            <person name="Worden A.Z."/>
            <person name="Zauner S."/>
            <person name="Barry K."/>
            <person name="Bell C."/>
            <person name="Bharti A.K."/>
            <person name="Crow J.A."/>
            <person name="Grimwood J."/>
            <person name="Kramer R."/>
            <person name="Lindquist E."/>
            <person name="Lucas S."/>
            <person name="Salamov A."/>
            <person name="McFadden G.I."/>
            <person name="Lane C.E."/>
            <person name="Keeling P.J."/>
            <person name="Gray M.W."/>
            <person name="Grigoriev I.V."/>
            <person name="Archibald J.M."/>
        </authorList>
    </citation>
    <scope>NUCLEOTIDE SEQUENCE</scope>
    <source>
        <strain evidence="3 5">CCMP2712</strain>
    </source>
</reference>
<keyword evidence="2" id="KW-0472">Membrane</keyword>
<dbReference type="GeneID" id="17303717"/>
<gene>
    <name evidence="3" type="ORF">GUITHDRAFT_107044</name>
</gene>
<evidence type="ECO:0000313" key="3">
    <source>
        <dbReference type="EMBL" id="EKX47133.1"/>
    </source>
</evidence>
<keyword evidence="5" id="KW-1185">Reference proteome</keyword>
<keyword evidence="2" id="KW-1133">Transmembrane helix</keyword>
<feature type="compositionally biased region" description="Gly residues" evidence="1">
    <location>
        <begin position="163"/>
        <end position="172"/>
    </location>
</feature>
<name>L1JF15_GUITC</name>
<dbReference type="Proteomes" id="UP000011087">
    <property type="component" value="Unassembled WGS sequence"/>
</dbReference>
<dbReference type="AlphaFoldDB" id="L1JF15"/>
<dbReference type="KEGG" id="gtt:GUITHDRAFT_107044"/>
<feature type="region of interest" description="Disordered" evidence="1">
    <location>
        <begin position="144"/>
        <end position="224"/>
    </location>
</feature>
<proteinExistence type="predicted"/>
<accession>L1JF15</accession>
<dbReference type="PaxDb" id="55529-EKX47133"/>
<feature type="transmembrane region" description="Helical" evidence="2">
    <location>
        <begin position="20"/>
        <end position="41"/>
    </location>
</feature>
<evidence type="ECO:0000256" key="2">
    <source>
        <dbReference type="SAM" id="Phobius"/>
    </source>
</evidence>
<evidence type="ECO:0000313" key="5">
    <source>
        <dbReference type="Proteomes" id="UP000011087"/>
    </source>
</evidence>
<reference evidence="5" key="2">
    <citation type="submission" date="2012-11" db="EMBL/GenBank/DDBJ databases">
        <authorList>
            <person name="Kuo A."/>
            <person name="Curtis B.A."/>
            <person name="Tanifuji G."/>
            <person name="Burki F."/>
            <person name="Gruber A."/>
            <person name="Irimia M."/>
            <person name="Maruyama S."/>
            <person name="Arias M.C."/>
            <person name="Ball S.G."/>
            <person name="Gile G.H."/>
            <person name="Hirakawa Y."/>
            <person name="Hopkins J.F."/>
            <person name="Rensing S.A."/>
            <person name="Schmutz J."/>
            <person name="Symeonidi A."/>
            <person name="Elias M."/>
            <person name="Eveleigh R.J."/>
            <person name="Herman E.K."/>
            <person name="Klute M.J."/>
            <person name="Nakayama T."/>
            <person name="Obornik M."/>
            <person name="Reyes-Prieto A."/>
            <person name="Armbrust E.V."/>
            <person name="Aves S.J."/>
            <person name="Beiko R.G."/>
            <person name="Coutinho P."/>
            <person name="Dacks J.B."/>
            <person name="Durnford D.G."/>
            <person name="Fast N.M."/>
            <person name="Green B.R."/>
            <person name="Grisdale C."/>
            <person name="Hempe F."/>
            <person name="Henrissat B."/>
            <person name="Hoppner M.P."/>
            <person name="Ishida K.-I."/>
            <person name="Kim E."/>
            <person name="Koreny L."/>
            <person name="Kroth P.G."/>
            <person name="Liu Y."/>
            <person name="Malik S.-B."/>
            <person name="Maier U.G."/>
            <person name="McRose D."/>
            <person name="Mock T."/>
            <person name="Neilson J.A."/>
            <person name="Onodera N.T."/>
            <person name="Poole A.M."/>
            <person name="Pritham E.J."/>
            <person name="Richards T.A."/>
            <person name="Rocap G."/>
            <person name="Roy S.W."/>
            <person name="Sarai C."/>
            <person name="Schaack S."/>
            <person name="Shirato S."/>
            <person name="Slamovits C.H."/>
            <person name="Spencer D.F."/>
            <person name="Suzuki S."/>
            <person name="Worden A.Z."/>
            <person name="Zauner S."/>
            <person name="Barry K."/>
            <person name="Bell C."/>
            <person name="Bharti A.K."/>
            <person name="Crow J.A."/>
            <person name="Grimwood J."/>
            <person name="Kramer R."/>
            <person name="Lindquist E."/>
            <person name="Lucas S."/>
            <person name="Salamov A."/>
            <person name="McFadden G.I."/>
            <person name="Lane C.E."/>
            <person name="Keeling P.J."/>
            <person name="Gray M.W."/>
            <person name="Grigoriev I.V."/>
            <person name="Archibald J.M."/>
        </authorList>
    </citation>
    <scope>NUCLEOTIDE SEQUENCE</scope>
    <source>
        <strain evidence="5">CCMP2712</strain>
    </source>
</reference>